<dbReference type="PANTHER" id="PTHR43400:SF10">
    <property type="entry name" value="3-OXOSTEROID 1-DEHYDROGENASE"/>
    <property type="match status" value="1"/>
</dbReference>
<organism evidence="6 7">
    <name type="scientific">Lactiplantibacillus xiangfangensis</name>
    <dbReference type="NCBI Taxonomy" id="942150"/>
    <lineage>
        <taxon>Bacteria</taxon>
        <taxon>Bacillati</taxon>
        <taxon>Bacillota</taxon>
        <taxon>Bacilli</taxon>
        <taxon>Lactobacillales</taxon>
        <taxon>Lactobacillaceae</taxon>
        <taxon>Lactiplantibacillus</taxon>
    </lineage>
</organism>
<keyword evidence="7" id="KW-1185">Reference proteome</keyword>
<proteinExistence type="predicted"/>
<dbReference type="GO" id="GO:0033765">
    <property type="term" value="F:steroid dehydrogenase activity, acting on the CH-CH group of donors"/>
    <property type="evidence" value="ECO:0007669"/>
    <property type="project" value="UniProtKB-ARBA"/>
</dbReference>
<comment type="caution">
    <text evidence="6">The sequence shown here is derived from an EMBL/GenBank/DDBJ whole genome shotgun (WGS) entry which is preliminary data.</text>
</comment>
<dbReference type="Pfam" id="PF00890">
    <property type="entry name" value="FAD_binding_2"/>
    <property type="match status" value="1"/>
</dbReference>
<dbReference type="STRING" id="942150.IV64_GL002288"/>
<dbReference type="AlphaFoldDB" id="A0A0R2MDA5"/>
<dbReference type="PANTHER" id="PTHR43400">
    <property type="entry name" value="FUMARATE REDUCTASE"/>
    <property type="match status" value="1"/>
</dbReference>
<dbReference type="InterPro" id="IPR027477">
    <property type="entry name" value="Succ_DH/fumarate_Rdtase_cat_sf"/>
</dbReference>
<dbReference type="OrthoDB" id="9806724at2"/>
<protein>
    <submittedName>
        <fullName evidence="6">Fumarate reductase succinate dehydrogenase flavoprotein</fullName>
    </submittedName>
</protein>
<evidence type="ECO:0000256" key="2">
    <source>
        <dbReference type="ARBA" id="ARBA00022630"/>
    </source>
</evidence>
<evidence type="ECO:0000259" key="5">
    <source>
        <dbReference type="Pfam" id="PF00890"/>
    </source>
</evidence>
<keyword evidence="2" id="KW-0285">Flavoprotein</keyword>
<dbReference type="RefSeq" id="WP_057706017.1">
    <property type="nucleotide sequence ID" value="NZ_JQCL01000054.1"/>
</dbReference>
<keyword evidence="3" id="KW-0274">FAD</keyword>
<dbReference type="InterPro" id="IPR050315">
    <property type="entry name" value="FAD-oxidoreductase_2"/>
</dbReference>
<feature type="domain" description="FAD-dependent oxidoreductase 2 FAD-binding" evidence="5">
    <location>
        <begin position="9"/>
        <end position="464"/>
    </location>
</feature>
<keyword evidence="4" id="KW-0560">Oxidoreductase</keyword>
<name>A0A0R2MDA5_9LACO</name>
<dbReference type="SUPFAM" id="SSF51905">
    <property type="entry name" value="FAD/NAD(P)-binding domain"/>
    <property type="match status" value="1"/>
</dbReference>
<accession>A0A0R2MDA5</accession>
<comment type="cofactor">
    <cofactor evidence="1">
        <name>FAD</name>
        <dbReference type="ChEBI" id="CHEBI:57692"/>
    </cofactor>
</comment>
<gene>
    <name evidence="6" type="ORF">IV64_GL002288</name>
</gene>
<reference evidence="6 7" key="1">
    <citation type="journal article" date="2015" name="Genome Announc.">
        <title>Expanding the biotechnology potential of lactobacilli through comparative genomics of 213 strains and associated genera.</title>
        <authorList>
            <person name="Sun Z."/>
            <person name="Harris H.M."/>
            <person name="McCann A."/>
            <person name="Guo C."/>
            <person name="Argimon S."/>
            <person name="Zhang W."/>
            <person name="Yang X."/>
            <person name="Jeffery I.B."/>
            <person name="Cooney J.C."/>
            <person name="Kagawa T.F."/>
            <person name="Liu W."/>
            <person name="Song Y."/>
            <person name="Salvetti E."/>
            <person name="Wrobel A."/>
            <person name="Rasinkangas P."/>
            <person name="Parkhill J."/>
            <person name="Rea M.C."/>
            <person name="O'Sullivan O."/>
            <person name="Ritari J."/>
            <person name="Douillard F.P."/>
            <person name="Paul Ross R."/>
            <person name="Yang R."/>
            <person name="Briner A.E."/>
            <person name="Felis G.E."/>
            <person name="de Vos W.M."/>
            <person name="Barrangou R."/>
            <person name="Klaenhammer T.R."/>
            <person name="Caufield P.W."/>
            <person name="Cui Y."/>
            <person name="Zhang H."/>
            <person name="O'Toole P.W."/>
        </authorList>
    </citation>
    <scope>NUCLEOTIDE SEQUENCE [LARGE SCALE GENOMIC DNA]</scope>
    <source>
        <strain evidence="6 7">LMG 26013</strain>
    </source>
</reference>
<dbReference type="Gene3D" id="3.90.700.10">
    <property type="entry name" value="Succinate dehydrogenase/fumarate reductase flavoprotein, catalytic domain"/>
    <property type="match status" value="1"/>
</dbReference>
<dbReference type="Gene3D" id="3.50.50.60">
    <property type="entry name" value="FAD/NAD(P)-binding domain"/>
    <property type="match status" value="1"/>
</dbReference>
<sequence>MTNTTMNTDVLVAGTGGTGLAAAYAAAEKGLKVLVIEKQPQIGGNTKISSGFFAIDSKEQRAAGMKMSTKTAISELANYNHYLSNGVLLARIVNRSADTLAWLEKLGMEIKLNPTAKTTQFAHRNNDYRGGSYHMYQHKDESYQRIQQTLEDAGVKFQFKTTMTDLIMADGKVAGVTATTDDGDQLTINAQAVIVATGGYGGDAKKVAKTMHTSDLRTLGVPNDGEGMSAMVKAGATDIDSHALIHAAQLAKSKVTQKTSAKHLAGFSSNALTQLLLTPQLWVNKKGKRFTNEDVVYDTVEWANAAWSQGGKYLFVVDQATLDTFTADKNAEEVSQAGPGAATGRGDFTKLAEEAIQGETAYRGATLTELATKAGFNADDFVKTVDTYNQAVHNQDDQEFGKSTKSLAYSVEKGPFYALISQAAYLGTVGGVRVDENLAVLDDNFKPIPGLYTGGANAGGYYEGHSYPAFEGLASGFTWTSGRIAGTSAADYVKAAPATVSSH</sequence>
<dbReference type="InterPro" id="IPR003953">
    <property type="entry name" value="FAD-dep_OxRdtase_2_FAD-bd"/>
</dbReference>
<dbReference type="PATRIC" id="fig|942150.3.peg.2392"/>
<evidence type="ECO:0000313" key="6">
    <source>
        <dbReference type="EMBL" id="KRO11649.1"/>
    </source>
</evidence>
<evidence type="ECO:0000256" key="4">
    <source>
        <dbReference type="ARBA" id="ARBA00023002"/>
    </source>
</evidence>
<dbReference type="GO" id="GO:0008202">
    <property type="term" value="P:steroid metabolic process"/>
    <property type="evidence" value="ECO:0007669"/>
    <property type="project" value="UniProtKB-ARBA"/>
</dbReference>
<evidence type="ECO:0000313" key="7">
    <source>
        <dbReference type="Proteomes" id="UP000051783"/>
    </source>
</evidence>
<dbReference type="InterPro" id="IPR036188">
    <property type="entry name" value="FAD/NAD-bd_sf"/>
</dbReference>
<dbReference type="Proteomes" id="UP000051783">
    <property type="component" value="Unassembled WGS sequence"/>
</dbReference>
<dbReference type="EMBL" id="JQCL01000054">
    <property type="protein sequence ID" value="KRO11649.1"/>
    <property type="molecule type" value="Genomic_DNA"/>
</dbReference>
<dbReference type="SUPFAM" id="SSF56425">
    <property type="entry name" value="Succinate dehydrogenase/fumarate reductase flavoprotein, catalytic domain"/>
    <property type="match status" value="1"/>
</dbReference>
<evidence type="ECO:0000256" key="1">
    <source>
        <dbReference type="ARBA" id="ARBA00001974"/>
    </source>
</evidence>
<evidence type="ECO:0000256" key="3">
    <source>
        <dbReference type="ARBA" id="ARBA00022827"/>
    </source>
</evidence>